<keyword evidence="2" id="KW-0732">Signal</keyword>
<evidence type="ECO:0000256" key="2">
    <source>
        <dbReference type="SAM" id="SignalP"/>
    </source>
</evidence>
<dbReference type="Pfam" id="PF07715">
    <property type="entry name" value="Plug"/>
    <property type="match status" value="1"/>
</dbReference>
<dbReference type="PANTHER" id="PTHR40980:SF5">
    <property type="entry name" value="TONB-DEPENDENT RECEPTOR"/>
    <property type="match status" value="1"/>
</dbReference>
<feature type="domain" description="TonB-dependent receptor plug" evidence="4">
    <location>
        <begin position="136"/>
        <end position="228"/>
    </location>
</feature>
<name>A0A9E7D0T1_9FLAO</name>
<evidence type="ECO:0000313" key="5">
    <source>
        <dbReference type="EMBL" id="UOB16343.1"/>
    </source>
</evidence>
<keyword evidence="5" id="KW-0675">Receptor</keyword>
<organism evidence="5 6">
    <name type="scientific">Abyssalbus ytuae</name>
    <dbReference type="NCBI Taxonomy" id="2926907"/>
    <lineage>
        <taxon>Bacteria</taxon>
        <taxon>Pseudomonadati</taxon>
        <taxon>Bacteroidota</taxon>
        <taxon>Flavobacteriia</taxon>
        <taxon>Flavobacteriales</taxon>
        <taxon>Flavobacteriaceae</taxon>
        <taxon>Abyssalbus</taxon>
    </lineage>
</organism>
<keyword evidence="1" id="KW-0472">Membrane</keyword>
<dbReference type="RefSeq" id="WP_255841519.1">
    <property type="nucleotide sequence ID" value="NZ_CP094358.1"/>
</dbReference>
<comment type="subcellular location">
    <subcellularLocation>
        <location evidence="1">Cell outer membrane</location>
    </subcellularLocation>
</comment>
<accession>A0A9E7D0T1</accession>
<dbReference type="EMBL" id="CP094358">
    <property type="protein sequence ID" value="UOB16343.1"/>
    <property type="molecule type" value="Genomic_DNA"/>
</dbReference>
<dbReference type="InterPro" id="IPR000531">
    <property type="entry name" value="Beta-barrel_TonB"/>
</dbReference>
<dbReference type="Pfam" id="PF00593">
    <property type="entry name" value="TonB_dep_Rec_b-barrel"/>
    <property type="match status" value="1"/>
</dbReference>
<dbReference type="Proteomes" id="UP000831290">
    <property type="component" value="Chromosome"/>
</dbReference>
<dbReference type="SUPFAM" id="SSF49464">
    <property type="entry name" value="Carboxypeptidase regulatory domain-like"/>
    <property type="match status" value="1"/>
</dbReference>
<evidence type="ECO:0000256" key="1">
    <source>
        <dbReference type="RuleBase" id="RU003357"/>
    </source>
</evidence>
<dbReference type="PANTHER" id="PTHR40980">
    <property type="entry name" value="PLUG DOMAIN-CONTAINING PROTEIN"/>
    <property type="match status" value="1"/>
</dbReference>
<evidence type="ECO:0000259" key="4">
    <source>
        <dbReference type="Pfam" id="PF07715"/>
    </source>
</evidence>
<comment type="similarity">
    <text evidence="1">Belongs to the TonB-dependent receptor family.</text>
</comment>
<keyword evidence="6" id="KW-1185">Reference proteome</keyword>
<evidence type="ECO:0000313" key="6">
    <source>
        <dbReference type="Proteomes" id="UP000831290"/>
    </source>
</evidence>
<dbReference type="KEGG" id="fbm:MQE35_11400"/>
<dbReference type="Pfam" id="PF13715">
    <property type="entry name" value="CarbopepD_reg_2"/>
    <property type="match status" value="1"/>
</dbReference>
<dbReference type="InterPro" id="IPR037066">
    <property type="entry name" value="Plug_dom_sf"/>
</dbReference>
<dbReference type="Gene3D" id="2.60.40.1120">
    <property type="entry name" value="Carboxypeptidase-like, regulatory domain"/>
    <property type="match status" value="1"/>
</dbReference>
<dbReference type="Gene3D" id="2.170.130.10">
    <property type="entry name" value="TonB-dependent receptor, plug domain"/>
    <property type="match status" value="1"/>
</dbReference>
<sequence length="940" mass="105016">MKRILIFAVVLMTAFSYGQEPTTGSIIGKITDKELNNEPLPFANVMVANTSKGTTTDMDGLFEISNLEPGSYTVVISFIGYETLQVPNVVVVAGKVTEVNTGLGASSVSLDEVVITTTVSRESETALLLEQKKAVEIKTAIGAQELSRKGVGDAATAVTKTTGISKEEGSGGGVFVRGLGDRYNVTTFNGLPLPSNNPSRKNIELDLFSTDIIEAIGIDKTFNVRNYGDFAGANIDITSKNYRGSGFFEIEIGFGGNTASLSEKDFYLPEGANLTGFHNEYYPDYVLWEYNFDTWDREKTILPIENSFSLKGGDSYTFDDNSRLSFFAVGSFENDFIFKEGVSRGSVQANGVPRKDFDYTAYQYNTNTTLMGNLGYKTLNHFIQYNTLYINSTTQKQEEFFGVVDVFDYAPEGGAFVQRGTFDRTSLFVNQLLGDHTLYENFDVNWGASYNFVENLIPNRRQNIVTPDDWDEPEGAKSFQRTLNASDNHRFYQDLEEIEIAANMSGTYKFKKNEDEDFDGKVTLGYSGRIKEVDFQSTQFNFRITKRDPINNSVIDQPLIEDIYNMDGYFNQSNFDAGLFTIATFRGGSSIANALDPQTFSGNQDIHAGFLSVEYAFSPKLVVIAGVRGESIKQTIEWSTSLDPEGNSSSFDQFEVLPMLSMRYAINDKQNLKFAASKTYTLPQFKERALFQFEEVTQVYFGNPSLYPSTDYNVDVKWEMFPESDELISVGAFGKYIKDPINESTVNSATNDISYVNSGDWAYVLGGEIEIRKNLIDIENNKLLKDKLSIGFNVSYMYSNQELNPDKILEETANSPVQLSVDFTNDEDKLSGASDLLLNADVTYLKEFSKDKNIQSTLAFNYFSDRIFALGTETRGNIVEKGIPSLDLIIKSQLSEKMELGFSAKNLFNPSIERFQDNQDVIVSSYKKGLGFNLSLTYKL</sequence>
<evidence type="ECO:0000259" key="3">
    <source>
        <dbReference type="Pfam" id="PF00593"/>
    </source>
</evidence>
<keyword evidence="1" id="KW-0798">TonB box</keyword>
<feature type="chain" id="PRO_5039337125" evidence="2">
    <location>
        <begin position="19"/>
        <end position="940"/>
    </location>
</feature>
<dbReference type="InterPro" id="IPR008969">
    <property type="entry name" value="CarboxyPept-like_regulatory"/>
</dbReference>
<dbReference type="InterPro" id="IPR012910">
    <property type="entry name" value="Plug_dom"/>
</dbReference>
<proteinExistence type="inferred from homology"/>
<dbReference type="AlphaFoldDB" id="A0A9E7D0T1"/>
<feature type="domain" description="TonB-dependent receptor-like beta-barrel" evidence="3">
    <location>
        <begin position="430"/>
        <end position="906"/>
    </location>
</feature>
<reference evidence="5" key="1">
    <citation type="submission" date="2022-03" db="EMBL/GenBank/DDBJ databases">
        <title>Description of Abyssus ytuae gen. nov., sp. nov., a novel member of the family Flavobacteriaceae isolated from the sediment of Mariana Trench.</title>
        <authorList>
            <person name="Zhang J."/>
            <person name="Xu X."/>
        </authorList>
    </citation>
    <scope>NUCLEOTIDE SEQUENCE</scope>
    <source>
        <strain evidence="5">MT3330</strain>
    </source>
</reference>
<feature type="signal peptide" evidence="2">
    <location>
        <begin position="1"/>
        <end position="18"/>
    </location>
</feature>
<protein>
    <submittedName>
        <fullName evidence="5">TonB-dependent receptor</fullName>
    </submittedName>
</protein>
<dbReference type="SUPFAM" id="SSF56935">
    <property type="entry name" value="Porins"/>
    <property type="match status" value="1"/>
</dbReference>
<dbReference type="GO" id="GO:0009279">
    <property type="term" value="C:cell outer membrane"/>
    <property type="evidence" value="ECO:0007669"/>
    <property type="project" value="UniProtKB-SubCell"/>
</dbReference>
<gene>
    <name evidence="5" type="ORF">MQE35_11400</name>
</gene>